<dbReference type="SUPFAM" id="SSF50370">
    <property type="entry name" value="Ricin B-like lectins"/>
    <property type="match status" value="1"/>
</dbReference>
<keyword evidence="15 16" id="KW-0464">Manganese</keyword>
<feature type="domain" description="Ricin B lectin" evidence="17">
    <location>
        <begin position="496"/>
        <end position="621"/>
    </location>
</feature>
<dbReference type="PANTHER" id="PTHR11675:SF36">
    <property type="entry name" value="POLYPEPTIDE N-ACETYLGALACTOSAMINYLTRANSFERASE 15"/>
    <property type="match status" value="1"/>
</dbReference>
<dbReference type="PROSITE" id="PS50231">
    <property type="entry name" value="RICIN_B_LECTIN"/>
    <property type="match status" value="1"/>
</dbReference>
<comment type="caution">
    <text evidence="18">The sequence shown here is derived from an EMBL/GenBank/DDBJ whole genome shotgun (WGS) entry which is preliminary data.</text>
</comment>
<evidence type="ECO:0000256" key="3">
    <source>
        <dbReference type="ARBA" id="ARBA00004922"/>
    </source>
</evidence>
<keyword evidence="10" id="KW-0735">Signal-anchor</keyword>
<dbReference type="EC" id="2.4.1.-" evidence="16"/>
<evidence type="ECO:0000256" key="14">
    <source>
        <dbReference type="ARBA" id="ARBA00023157"/>
    </source>
</evidence>
<dbReference type="SMART" id="SM00458">
    <property type="entry name" value="RICIN"/>
    <property type="match status" value="1"/>
</dbReference>
<reference evidence="18" key="1">
    <citation type="submission" date="2022-02" db="EMBL/GenBank/DDBJ databases">
        <title>Atlantic sturgeon de novo genome assembly.</title>
        <authorList>
            <person name="Stock M."/>
            <person name="Klopp C."/>
            <person name="Guiguen Y."/>
            <person name="Cabau C."/>
            <person name="Parinello H."/>
            <person name="Santidrian Yebra-Pimentel E."/>
            <person name="Kuhl H."/>
            <person name="Dirks R.P."/>
            <person name="Guessner J."/>
            <person name="Wuertz S."/>
            <person name="Du K."/>
            <person name="Schartl M."/>
        </authorList>
    </citation>
    <scope>NUCLEOTIDE SEQUENCE</scope>
    <source>
        <strain evidence="18">STURGEONOMICS-FGT-2020</strain>
        <tissue evidence="18">Whole blood</tissue>
    </source>
</reference>
<comment type="cofactor">
    <cofactor evidence="1 16">
        <name>Mn(2+)</name>
        <dbReference type="ChEBI" id="CHEBI:29035"/>
    </cofactor>
</comment>
<dbReference type="Proteomes" id="UP001230051">
    <property type="component" value="Unassembled WGS sequence"/>
</dbReference>
<dbReference type="Gene3D" id="3.90.550.10">
    <property type="entry name" value="Spore Coat Polysaccharide Biosynthesis Protein SpsA, Chain A"/>
    <property type="match status" value="1"/>
</dbReference>
<dbReference type="InterPro" id="IPR045885">
    <property type="entry name" value="GalNAc-T"/>
</dbReference>
<evidence type="ECO:0000256" key="7">
    <source>
        <dbReference type="ARBA" id="ARBA00022679"/>
    </source>
</evidence>
<dbReference type="InterPro" id="IPR001173">
    <property type="entry name" value="Glyco_trans_2-like"/>
</dbReference>
<evidence type="ECO:0000256" key="12">
    <source>
        <dbReference type="ARBA" id="ARBA00023034"/>
    </source>
</evidence>
<dbReference type="CDD" id="cd23442">
    <property type="entry name" value="beta-trefoil_Ricin_GALNT15"/>
    <property type="match status" value="1"/>
</dbReference>
<keyword evidence="19" id="KW-1185">Reference proteome</keyword>
<evidence type="ECO:0000256" key="4">
    <source>
        <dbReference type="ARBA" id="ARBA00005680"/>
    </source>
</evidence>
<dbReference type="InterPro" id="IPR027791">
    <property type="entry name" value="Galactosyl_T_C"/>
</dbReference>
<evidence type="ECO:0000256" key="5">
    <source>
        <dbReference type="ARBA" id="ARBA00012644"/>
    </source>
</evidence>
<dbReference type="GO" id="GO:0004653">
    <property type="term" value="F:polypeptide N-acetylgalactosaminyltransferase activity"/>
    <property type="evidence" value="ECO:0007669"/>
    <property type="project" value="TreeGrafter"/>
</dbReference>
<evidence type="ECO:0000313" key="18">
    <source>
        <dbReference type="EMBL" id="KAK1172985.1"/>
    </source>
</evidence>
<feature type="transmembrane region" description="Helical" evidence="16">
    <location>
        <begin position="12"/>
        <end position="33"/>
    </location>
</feature>
<evidence type="ECO:0000259" key="17">
    <source>
        <dbReference type="SMART" id="SM00458"/>
    </source>
</evidence>
<dbReference type="SUPFAM" id="SSF53448">
    <property type="entry name" value="Nucleotide-diphospho-sugar transferases"/>
    <property type="match status" value="1"/>
</dbReference>
<dbReference type="Gene3D" id="2.80.10.50">
    <property type="match status" value="1"/>
</dbReference>
<protein>
    <recommendedName>
        <fullName evidence="5 16">Polypeptide N-acetylgalactosaminyltransferase</fullName>
        <ecNumber evidence="16">2.4.1.-</ecNumber>
    </recommendedName>
    <alternativeName>
        <fullName evidence="16">Protein-UDP acetylgalactosaminyltransferase</fullName>
    </alternativeName>
</protein>
<evidence type="ECO:0000256" key="6">
    <source>
        <dbReference type="ARBA" id="ARBA00022676"/>
    </source>
</evidence>
<dbReference type="GO" id="GO:0030246">
    <property type="term" value="F:carbohydrate binding"/>
    <property type="evidence" value="ECO:0007669"/>
    <property type="project" value="UniProtKB-KW"/>
</dbReference>
<evidence type="ECO:0000256" key="13">
    <source>
        <dbReference type="ARBA" id="ARBA00023136"/>
    </source>
</evidence>
<keyword evidence="7 16" id="KW-0808">Transferase</keyword>
<dbReference type="GO" id="GO:0006493">
    <property type="term" value="P:protein O-linked glycosylation"/>
    <property type="evidence" value="ECO:0007669"/>
    <property type="project" value="TreeGrafter"/>
</dbReference>
<evidence type="ECO:0000256" key="11">
    <source>
        <dbReference type="ARBA" id="ARBA00022989"/>
    </source>
</evidence>
<dbReference type="Pfam" id="PF02709">
    <property type="entry name" value="Glyco_transf_7C"/>
    <property type="match status" value="1"/>
</dbReference>
<accession>A0AAD8GET3</accession>
<evidence type="ECO:0000256" key="1">
    <source>
        <dbReference type="ARBA" id="ARBA00001936"/>
    </source>
</evidence>
<name>A0AAD8GET3_ACIOX</name>
<dbReference type="CDD" id="cd02510">
    <property type="entry name" value="pp-GalNAc-T"/>
    <property type="match status" value="1"/>
</dbReference>
<dbReference type="PANTHER" id="PTHR11675">
    <property type="entry name" value="N-ACETYLGALACTOSAMINYLTRANSFERASE"/>
    <property type="match status" value="1"/>
</dbReference>
<dbReference type="EMBL" id="JAGXEW010000004">
    <property type="protein sequence ID" value="KAK1172985.1"/>
    <property type="molecule type" value="Genomic_DNA"/>
</dbReference>
<evidence type="ECO:0000256" key="15">
    <source>
        <dbReference type="ARBA" id="ARBA00023211"/>
    </source>
</evidence>
<sequence>MTFRKRWRFKLCRLPFLFFWLLLGFFVMIVTHLDPLFGEFKEPAAAWHERVVGQPDFEEILEARDQLEMDGLSPLKKSFKEDQLIIVPSKFKRKTNDVKKGNYKFVKPGSGKKGEKSTAVHGDLGKPVNLKLDGFEKDTEESGLGKHGFNEAVSERISLHRRLPEVRHPLCLHQQYNRKLPTASVIICFHNEAWSTLLRTIHSVLDTAPKNLLKEVILVDDLSQQGHLKTALSEYISRLDGVKLIRSNKRLGVIGGRLLGAARASGDVLVFMDSHCECHKGWLEPLLDRIAGDRSRVVSPVLDVIDWKTFQYYHSVDPQRGVFDWKLDFHWEPVPKYEKKQHGSLVSPVRSPALPGGVLAVERHYFQNIGAYDPGMSIWGVENMELSIRVWLCGGSLEILPCSRVGHLYHHRVPYSLPDEETVVKNKIRVAETWLDSFKNIFYKRDMAAYLIGKAEAPNCTERVQLSRRLGCKNFHWFLSNIHPELYIPEDRRGFSGELYNVGTGYCADYKTRWGAAGDPVQLSPCSGNGNQHHEYNSMKEIRFGSGGQFCFDVRQEQVIVSECTLQEQPHFRQQWEVRQQSGGIAHILTAKCIEAVKSGASLGLFLRPCSPVASQHWHFEQLIVMNEG</sequence>
<dbReference type="Pfam" id="PF00535">
    <property type="entry name" value="Glycos_transf_2"/>
    <property type="match status" value="1"/>
</dbReference>
<dbReference type="FunFam" id="3.90.550.10:FF:000081">
    <property type="entry name" value="Polypeptide N-acetylgalactosaminyltransferase"/>
    <property type="match status" value="1"/>
</dbReference>
<keyword evidence="11 16" id="KW-1133">Transmembrane helix</keyword>
<dbReference type="InterPro" id="IPR000772">
    <property type="entry name" value="Ricin_B_lectin"/>
</dbReference>
<keyword evidence="14 16" id="KW-1015">Disulfide bond</keyword>
<evidence type="ECO:0000256" key="10">
    <source>
        <dbReference type="ARBA" id="ARBA00022968"/>
    </source>
</evidence>
<keyword evidence="9 16" id="KW-0430">Lectin</keyword>
<keyword evidence="13 16" id="KW-0472">Membrane</keyword>
<comment type="similarity">
    <text evidence="4 16">Belongs to the glycosyltransferase 2 family. GalNAc-T subfamily.</text>
</comment>
<dbReference type="GO" id="GO:0000139">
    <property type="term" value="C:Golgi membrane"/>
    <property type="evidence" value="ECO:0007669"/>
    <property type="project" value="UniProtKB-SubCell"/>
</dbReference>
<evidence type="ECO:0000256" key="9">
    <source>
        <dbReference type="ARBA" id="ARBA00022734"/>
    </source>
</evidence>
<keyword evidence="6 16" id="KW-0328">Glycosyltransferase</keyword>
<dbReference type="AlphaFoldDB" id="A0AAD8GET3"/>
<organism evidence="18 19">
    <name type="scientific">Acipenser oxyrinchus oxyrinchus</name>
    <dbReference type="NCBI Taxonomy" id="40147"/>
    <lineage>
        <taxon>Eukaryota</taxon>
        <taxon>Metazoa</taxon>
        <taxon>Chordata</taxon>
        <taxon>Craniata</taxon>
        <taxon>Vertebrata</taxon>
        <taxon>Euteleostomi</taxon>
        <taxon>Actinopterygii</taxon>
        <taxon>Chondrostei</taxon>
        <taxon>Acipenseriformes</taxon>
        <taxon>Acipenseridae</taxon>
        <taxon>Acipenser</taxon>
    </lineage>
</organism>
<dbReference type="InterPro" id="IPR035992">
    <property type="entry name" value="Ricin_B-like_lectins"/>
</dbReference>
<dbReference type="InterPro" id="IPR029044">
    <property type="entry name" value="Nucleotide-diphossugar_trans"/>
</dbReference>
<gene>
    <name evidence="18" type="primary">GALNT15</name>
    <name evidence="18" type="ORF">AOXY_G5704</name>
</gene>
<evidence type="ECO:0000256" key="16">
    <source>
        <dbReference type="RuleBase" id="RU361242"/>
    </source>
</evidence>
<keyword evidence="12 16" id="KW-0333">Golgi apparatus</keyword>
<keyword evidence="8 16" id="KW-0812">Transmembrane</keyword>
<evidence type="ECO:0000256" key="2">
    <source>
        <dbReference type="ARBA" id="ARBA00004323"/>
    </source>
</evidence>
<evidence type="ECO:0000256" key="8">
    <source>
        <dbReference type="ARBA" id="ARBA00022692"/>
    </source>
</evidence>
<evidence type="ECO:0000313" key="19">
    <source>
        <dbReference type="Proteomes" id="UP001230051"/>
    </source>
</evidence>
<proteinExistence type="inferred from homology"/>
<comment type="pathway">
    <text evidence="3 16">Protein modification; protein glycosylation.</text>
</comment>
<comment type="subcellular location">
    <subcellularLocation>
        <location evidence="2 16">Golgi apparatus membrane</location>
        <topology evidence="2 16">Single-pass type II membrane protein</topology>
    </subcellularLocation>
</comment>
<dbReference type="Pfam" id="PF00652">
    <property type="entry name" value="Ricin_B_lectin"/>
    <property type="match status" value="1"/>
</dbReference>